<name>A0AAV0WR98_9HEMI</name>
<protein>
    <recommendedName>
        <fullName evidence="3">Protein ALP1-like</fullName>
    </recommendedName>
</protein>
<evidence type="ECO:0000313" key="2">
    <source>
        <dbReference type="Proteomes" id="UP001160148"/>
    </source>
</evidence>
<evidence type="ECO:0000313" key="1">
    <source>
        <dbReference type="EMBL" id="CAI6358107.1"/>
    </source>
</evidence>
<keyword evidence="2" id="KW-1185">Reference proteome</keyword>
<evidence type="ECO:0008006" key="3">
    <source>
        <dbReference type="Google" id="ProtNLM"/>
    </source>
</evidence>
<sequence>MSSLAEILCLAEAAGELDEPIPSKRRRYWVHPLNSSRESDMRFTTFFNEIKKYPEKFFDYYRMSILSFEELLEKLRTKITKEITHLRNPITAEERLTVTLRYHYHYACLSTKFKTNFKIHIECFSLF</sequence>
<gene>
    <name evidence="1" type="ORF">MEUPH1_LOCUS13659</name>
</gene>
<organism evidence="1 2">
    <name type="scientific">Macrosiphum euphorbiae</name>
    <name type="common">potato aphid</name>
    <dbReference type="NCBI Taxonomy" id="13131"/>
    <lineage>
        <taxon>Eukaryota</taxon>
        <taxon>Metazoa</taxon>
        <taxon>Ecdysozoa</taxon>
        <taxon>Arthropoda</taxon>
        <taxon>Hexapoda</taxon>
        <taxon>Insecta</taxon>
        <taxon>Pterygota</taxon>
        <taxon>Neoptera</taxon>
        <taxon>Paraneoptera</taxon>
        <taxon>Hemiptera</taxon>
        <taxon>Sternorrhyncha</taxon>
        <taxon>Aphidomorpha</taxon>
        <taxon>Aphidoidea</taxon>
        <taxon>Aphididae</taxon>
        <taxon>Macrosiphini</taxon>
        <taxon>Macrosiphum</taxon>
    </lineage>
</organism>
<dbReference type="Proteomes" id="UP001160148">
    <property type="component" value="Unassembled WGS sequence"/>
</dbReference>
<accession>A0AAV0WR98</accession>
<proteinExistence type="predicted"/>
<dbReference type="EMBL" id="CARXXK010000002">
    <property type="protein sequence ID" value="CAI6358107.1"/>
    <property type="molecule type" value="Genomic_DNA"/>
</dbReference>
<dbReference type="AlphaFoldDB" id="A0AAV0WR98"/>
<reference evidence="1 2" key="1">
    <citation type="submission" date="2023-01" db="EMBL/GenBank/DDBJ databases">
        <authorList>
            <person name="Whitehead M."/>
        </authorList>
    </citation>
    <scope>NUCLEOTIDE SEQUENCE [LARGE SCALE GENOMIC DNA]</scope>
</reference>
<comment type="caution">
    <text evidence="1">The sequence shown here is derived from an EMBL/GenBank/DDBJ whole genome shotgun (WGS) entry which is preliminary data.</text>
</comment>